<reference evidence="2 3" key="1">
    <citation type="journal article" date="2018" name="BMC Genomics">
        <title>Comparative genome analyses reveal sequence features reflecting distinct modes of host-adaptation between dicot and monocot powdery mildew.</title>
        <authorList>
            <person name="Wu Y."/>
            <person name="Ma X."/>
            <person name="Pan Z."/>
            <person name="Kale S.D."/>
            <person name="Song Y."/>
            <person name="King H."/>
            <person name="Zhang Q."/>
            <person name="Presley C."/>
            <person name="Deng X."/>
            <person name="Wei C.I."/>
            <person name="Xiao S."/>
        </authorList>
    </citation>
    <scope>NUCLEOTIDE SEQUENCE [LARGE SCALE GENOMIC DNA]</scope>
    <source>
        <strain evidence="2">UMSG2</strain>
    </source>
</reference>
<keyword evidence="3" id="KW-1185">Reference proteome</keyword>
<accession>A0A420I883</accession>
<dbReference type="Proteomes" id="UP000286134">
    <property type="component" value="Unassembled WGS sequence"/>
</dbReference>
<feature type="region of interest" description="Disordered" evidence="1">
    <location>
        <begin position="148"/>
        <end position="199"/>
    </location>
</feature>
<comment type="caution">
    <text evidence="2">The sequence shown here is derived from an EMBL/GenBank/DDBJ whole genome shotgun (WGS) entry which is preliminary data.</text>
</comment>
<evidence type="ECO:0000313" key="3">
    <source>
        <dbReference type="Proteomes" id="UP000286134"/>
    </source>
</evidence>
<proteinExistence type="predicted"/>
<dbReference type="AlphaFoldDB" id="A0A420I883"/>
<feature type="compositionally biased region" description="Basic and acidic residues" evidence="1">
    <location>
        <begin position="178"/>
        <end position="199"/>
    </location>
</feature>
<feature type="compositionally biased region" description="Acidic residues" evidence="1">
    <location>
        <begin position="153"/>
        <end position="162"/>
    </location>
</feature>
<evidence type="ECO:0000313" key="2">
    <source>
        <dbReference type="EMBL" id="RKF65889.1"/>
    </source>
</evidence>
<organism evidence="2 3">
    <name type="scientific">Erysiphe neolycopersici</name>
    <dbReference type="NCBI Taxonomy" id="212602"/>
    <lineage>
        <taxon>Eukaryota</taxon>
        <taxon>Fungi</taxon>
        <taxon>Dikarya</taxon>
        <taxon>Ascomycota</taxon>
        <taxon>Pezizomycotina</taxon>
        <taxon>Leotiomycetes</taxon>
        <taxon>Erysiphales</taxon>
        <taxon>Erysiphaceae</taxon>
        <taxon>Erysiphe</taxon>
    </lineage>
</organism>
<protein>
    <submittedName>
        <fullName evidence="2">Uncharacterized protein</fullName>
    </submittedName>
</protein>
<name>A0A420I883_9PEZI</name>
<sequence length="199" mass="22597">MCSLLAKELPSREPPSNTSEKTKKALERNCIDTRKSKMEMNVANETSAKLSYFSEFEVGVMRIWRKIEAFVGQFSTENDDEVYLLLGMPWLHAVDAKIKIRDSIIKIGDKGYAVAIIKLQYPKFVDSETHKLIFCQKKKVDSNVKTTPYIESSSEDEDDSFGDSEKYSDNGDVSSQLYEERAVNHSDPSMSEKSKATLK</sequence>
<evidence type="ECO:0000256" key="1">
    <source>
        <dbReference type="SAM" id="MobiDB-lite"/>
    </source>
</evidence>
<gene>
    <name evidence="2" type="ORF">OnM2_001003</name>
</gene>
<dbReference type="EMBL" id="MCFK01000199">
    <property type="protein sequence ID" value="RKF65889.1"/>
    <property type="molecule type" value="Genomic_DNA"/>
</dbReference>
<dbReference type="OrthoDB" id="3596854at2759"/>
<feature type="region of interest" description="Disordered" evidence="1">
    <location>
        <begin position="1"/>
        <end position="24"/>
    </location>
</feature>